<evidence type="ECO:0000256" key="4">
    <source>
        <dbReference type="ARBA" id="ARBA00023136"/>
    </source>
</evidence>
<feature type="transmembrane region" description="Helical" evidence="5">
    <location>
        <begin position="79"/>
        <end position="101"/>
    </location>
</feature>
<dbReference type="Pfam" id="PF13813">
    <property type="entry name" value="MBOAT_2"/>
    <property type="match status" value="1"/>
</dbReference>
<keyword evidence="9" id="KW-1185">Reference proteome</keyword>
<sequence>LQARWTMSALLSVLAAITVPLHIYPPSAFPPLFGSFTNAYTVKRFWAHTWHQMMRTLATPYTSFLVRTLGLDERKKSTYWVKVCSAFFFAWIVHAYGTLITGGGYTADLWRYAPQVLAFWVEEKVIETGKKMGCKGRKWRVLGYLWVFVFEGVTLLAWFRPAIEQGAHLKHPLGFSVVDKILK</sequence>
<organism evidence="8 9">
    <name type="scientific">Aureobasidium melanogenum (strain CBS 110374)</name>
    <name type="common">Aureobasidium pullulans var. melanogenum</name>
    <dbReference type="NCBI Taxonomy" id="1043003"/>
    <lineage>
        <taxon>Eukaryota</taxon>
        <taxon>Fungi</taxon>
        <taxon>Dikarya</taxon>
        <taxon>Ascomycota</taxon>
        <taxon>Pezizomycotina</taxon>
        <taxon>Dothideomycetes</taxon>
        <taxon>Dothideomycetidae</taxon>
        <taxon>Dothideales</taxon>
        <taxon>Saccotheciaceae</taxon>
        <taxon>Aureobasidium</taxon>
    </lineage>
</organism>
<dbReference type="GO" id="GO:0016020">
    <property type="term" value="C:membrane"/>
    <property type="evidence" value="ECO:0007669"/>
    <property type="project" value="UniProtKB-SubCell"/>
</dbReference>
<evidence type="ECO:0000256" key="3">
    <source>
        <dbReference type="ARBA" id="ARBA00022989"/>
    </source>
</evidence>
<feature type="non-terminal residue" evidence="8">
    <location>
        <position position="1"/>
    </location>
</feature>
<dbReference type="GeneID" id="63917037"/>
<name>A0A074VKM9_AURM1</name>
<keyword evidence="6" id="KW-0732">Signal</keyword>
<feature type="domain" description="Wax synthase" evidence="7">
    <location>
        <begin position="30"/>
        <end position="104"/>
    </location>
</feature>
<dbReference type="EMBL" id="KL584858">
    <property type="protein sequence ID" value="KEQ58187.1"/>
    <property type="molecule type" value="Genomic_DNA"/>
</dbReference>
<feature type="transmembrane region" description="Helical" evidence="5">
    <location>
        <begin position="141"/>
        <end position="159"/>
    </location>
</feature>
<accession>A0A074VKM9</accession>
<feature type="signal peptide" evidence="6">
    <location>
        <begin position="1"/>
        <end position="23"/>
    </location>
</feature>
<dbReference type="RefSeq" id="XP_040875210.1">
    <property type="nucleotide sequence ID" value="XM_041023664.1"/>
</dbReference>
<evidence type="ECO:0000313" key="9">
    <source>
        <dbReference type="Proteomes" id="UP000030672"/>
    </source>
</evidence>
<keyword evidence="4 5" id="KW-0472">Membrane</keyword>
<keyword evidence="2 5" id="KW-0812">Transmembrane</keyword>
<gene>
    <name evidence="8" type="ORF">M437DRAFT_59928</name>
</gene>
<dbReference type="AlphaFoldDB" id="A0A074VKM9"/>
<protein>
    <recommendedName>
        <fullName evidence="7">Wax synthase domain-containing protein</fullName>
    </recommendedName>
</protein>
<evidence type="ECO:0000256" key="2">
    <source>
        <dbReference type="ARBA" id="ARBA00022692"/>
    </source>
</evidence>
<evidence type="ECO:0000256" key="1">
    <source>
        <dbReference type="ARBA" id="ARBA00004141"/>
    </source>
</evidence>
<proteinExistence type="predicted"/>
<evidence type="ECO:0000256" key="5">
    <source>
        <dbReference type="SAM" id="Phobius"/>
    </source>
</evidence>
<comment type="subcellular location">
    <subcellularLocation>
        <location evidence="1">Membrane</location>
        <topology evidence="1">Multi-pass membrane protein</topology>
    </subcellularLocation>
</comment>
<feature type="chain" id="PRO_5001700728" description="Wax synthase domain-containing protein" evidence="6">
    <location>
        <begin position="24"/>
        <end position="183"/>
    </location>
</feature>
<dbReference type="HOGENOM" id="CLU_032731_2_0_1"/>
<dbReference type="Proteomes" id="UP000030672">
    <property type="component" value="Unassembled WGS sequence"/>
</dbReference>
<dbReference type="InterPro" id="IPR032805">
    <property type="entry name" value="Wax_synthase_dom"/>
</dbReference>
<evidence type="ECO:0000313" key="8">
    <source>
        <dbReference type="EMBL" id="KEQ58187.1"/>
    </source>
</evidence>
<evidence type="ECO:0000259" key="7">
    <source>
        <dbReference type="Pfam" id="PF13813"/>
    </source>
</evidence>
<evidence type="ECO:0000256" key="6">
    <source>
        <dbReference type="SAM" id="SignalP"/>
    </source>
</evidence>
<keyword evidence="3 5" id="KW-1133">Transmembrane helix</keyword>
<reference evidence="8 9" key="1">
    <citation type="journal article" date="2014" name="BMC Genomics">
        <title>Genome sequencing of four Aureobasidium pullulans varieties: biotechnological potential, stress tolerance, and description of new species.</title>
        <authorList>
            <person name="Gostin Ar C."/>
            <person name="Ohm R.A."/>
            <person name="Kogej T."/>
            <person name="Sonjak S."/>
            <person name="Turk M."/>
            <person name="Zajc J."/>
            <person name="Zalar P."/>
            <person name="Grube M."/>
            <person name="Sun H."/>
            <person name="Han J."/>
            <person name="Sharma A."/>
            <person name="Chiniquy J."/>
            <person name="Ngan C.Y."/>
            <person name="Lipzen A."/>
            <person name="Barry K."/>
            <person name="Grigoriev I.V."/>
            <person name="Gunde-Cimerman N."/>
        </authorList>
    </citation>
    <scope>NUCLEOTIDE SEQUENCE [LARGE SCALE GENOMIC DNA]</scope>
    <source>
        <strain evidence="8 9">CBS 110374</strain>
    </source>
</reference>